<keyword evidence="2" id="KW-1185">Reference proteome</keyword>
<comment type="caution">
    <text evidence="1">The sequence shown here is derived from an EMBL/GenBank/DDBJ whole genome shotgun (WGS) entry which is preliminary data.</text>
</comment>
<reference evidence="2" key="1">
    <citation type="journal article" date="2019" name="Int. J. Syst. Evol. Microbiol.">
        <title>The Global Catalogue of Microorganisms (GCM) 10K type strain sequencing project: providing services to taxonomists for standard genome sequencing and annotation.</title>
        <authorList>
            <consortium name="The Broad Institute Genomics Platform"/>
            <consortium name="The Broad Institute Genome Sequencing Center for Infectious Disease"/>
            <person name="Wu L."/>
            <person name="Ma J."/>
        </authorList>
    </citation>
    <scope>NUCLEOTIDE SEQUENCE [LARGE SCALE GENOMIC DNA]</scope>
    <source>
        <strain evidence="2">JCM 4602</strain>
    </source>
</reference>
<dbReference type="EMBL" id="BMUW01000041">
    <property type="protein sequence ID" value="GGZ84081.1"/>
    <property type="molecule type" value="Genomic_DNA"/>
</dbReference>
<gene>
    <name evidence="1" type="ORF">GCM10010328_67710</name>
</gene>
<sequence>MISIPNPGAGTLAAAIKLRTDASQILGVDVDLILGPVVGTEGDAARRAREDAYADLVDAGFIWPEQISGRAAAAAEKFRELDELELAAGLLDLDLGAVA</sequence>
<protein>
    <submittedName>
        <fullName evidence="1">Uncharacterized protein</fullName>
    </submittedName>
</protein>
<accession>A0ABQ3CC42</accession>
<name>A0ABQ3CC42_9ACTN</name>
<dbReference type="Proteomes" id="UP000624183">
    <property type="component" value="Unassembled WGS sequence"/>
</dbReference>
<organism evidence="1 2">
    <name type="scientific">Streptomyces rubiginosohelvolus</name>
    <dbReference type="NCBI Taxonomy" id="67362"/>
    <lineage>
        <taxon>Bacteria</taxon>
        <taxon>Bacillati</taxon>
        <taxon>Actinomycetota</taxon>
        <taxon>Actinomycetes</taxon>
        <taxon>Kitasatosporales</taxon>
        <taxon>Streptomycetaceae</taxon>
        <taxon>Streptomyces</taxon>
    </lineage>
</organism>
<evidence type="ECO:0000313" key="2">
    <source>
        <dbReference type="Proteomes" id="UP000624183"/>
    </source>
</evidence>
<evidence type="ECO:0000313" key="1">
    <source>
        <dbReference type="EMBL" id="GGZ84081.1"/>
    </source>
</evidence>
<proteinExistence type="predicted"/>